<dbReference type="InterPro" id="IPR021562">
    <property type="entry name" value="DUF3007"/>
</dbReference>
<dbReference type="PANTHER" id="PTHR35734">
    <property type="entry name" value="OS01G0805200 PROTEIN"/>
    <property type="match status" value="1"/>
</dbReference>
<dbReference type="AlphaFoldDB" id="A0AAV8UW90"/>
<organism evidence="2 3">
    <name type="scientific">Rhodosorus marinus</name>
    <dbReference type="NCBI Taxonomy" id="101924"/>
    <lineage>
        <taxon>Eukaryota</taxon>
        <taxon>Rhodophyta</taxon>
        <taxon>Stylonematophyceae</taxon>
        <taxon>Stylonematales</taxon>
        <taxon>Stylonemataceae</taxon>
        <taxon>Rhodosorus</taxon>
    </lineage>
</organism>
<protein>
    <submittedName>
        <fullName evidence="2">Uncharacterized protein</fullName>
    </submittedName>
</protein>
<dbReference type="Pfam" id="PF11460">
    <property type="entry name" value="DUF3007"/>
    <property type="match status" value="1"/>
</dbReference>
<evidence type="ECO:0000313" key="2">
    <source>
        <dbReference type="EMBL" id="KAJ8904796.1"/>
    </source>
</evidence>
<dbReference type="PANTHER" id="PTHR35734:SF1">
    <property type="entry name" value="OS01G0805200 PROTEIN"/>
    <property type="match status" value="1"/>
</dbReference>
<feature type="transmembrane region" description="Helical" evidence="1">
    <location>
        <begin position="102"/>
        <end position="122"/>
    </location>
</feature>
<keyword evidence="1" id="KW-0812">Transmembrane</keyword>
<accession>A0AAV8UW90</accession>
<reference evidence="2 3" key="1">
    <citation type="journal article" date="2023" name="Nat. Commun.">
        <title>Origin of minicircular mitochondrial genomes in red algae.</title>
        <authorList>
            <person name="Lee Y."/>
            <person name="Cho C.H."/>
            <person name="Lee Y.M."/>
            <person name="Park S.I."/>
            <person name="Yang J.H."/>
            <person name="West J.A."/>
            <person name="Bhattacharya D."/>
            <person name="Yoon H.S."/>
        </authorList>
    </citation>
    <scope>NUCLEOTIDE SEQUENCE [LARGE SCALE GENOMIC DNA]</scope>
    <source>
        <strain evidence="2 3">CCMP1338</strain>
        <tissue evidence="2">Whole cell</tissue>
    </source>
</reference>
<name>A0AAV8UW90_9RHOD</name>
<evidence type="ECO:0000313" key="3">
    <source>
        <dbReference type="Proteomes" id="UP001157974"/>
    </source>
</evidence>
<evidence type="ECO:0000256" key="1">
    <source>
        <dbReference type="SAM" id="Phobius"/>
    </source>
</evidence>
<keyword evidence="3" id="KW-1185">Reference proteome</keyword>
<dbReference type="EMBL" id="JAMWBK010000005">
    <property type="protein sequence ID" value="KAJ8904796.1"/>
    <property type="molecule type" value="Genomic_DNA"/>
</dbReference>
<feature type="transmembrane region" description="Helical" evidence="1">
    <location>
        <begin position="72"/>
        <end position="90"/>
    </location>
</feature>
<keyword evidence="1" id="KW-1133">Transmembrane helix</keyword>
<proteinExistence type="predicted"/>
<sequence length="173" mass="18606">MDSKLAFVSLGNGISSIGRVGSKVCGRSSSMFGARTVGRQRSRGLDSRRVAVCMSGGGDKDGFKLATTNKDVLILTVVLITVPLLANEGLKQLGVPDQTAGLWVTAVVMVLLILAWTGSYLFRVGTKNMTYAQQLRDYEDGVLEARYQELSDEELAALADELEDENSAKKGKT</sequence>
<dbReference type="Proteomes" id="UP001157974">
    <property type="component" value="Unassembled WGS sequence"/>
</dbReference>
<keyword evidence="1" id="KW-0472">Membrane</keyword>
<gene>
    <name evidence="2" type="ORF">NDN08_001311</name>
</gene>
<comment type="caution">
    <text evidence="2">The sequence shown here is derived from an EMBL/GenBank/DDBJ whole genome shotgun (WGS) entry which is preliminary data.</text>
</comment>